<evidence type="ECO:0000313" key="1">
    <source>
        <dbReference type="EMBL" id="APE33957.1"/>
    </source>
</evidence>
<dbReference type="KEGG" id="nsl:BOX37_08215"/>
<dbReference type="InterPro" id="IPR029787">
    <property type="entry name" value="Nucleotide_cyclase"/>
</dbReference>
<proteinExistence type="predicted"/>
<protein>
    <recommendedName>
        <fullName evidence="3">Guanylate cyclase domain-containing protein</fullName>
    </recommendedName>
</protein>
<evidence type="ECO:0008006" key="3">
    <source>
        <dbReference type="Google" id="ProtNLM"/>
    </source>
</evidence>
<name>A0A1J0VPJ2_9NOCA</name>
<dbReference type="SUPFAM" id="SSF55073">
    <property type="entry name" value="Nucleotide cyclase"/>
    <property type="match status" value="1"/>
</dbReference>
<evidence type="ECO:0000313" key="2">
    <source>
        <dbReference type="Proteomes" id="UP000183810"/>
    </source>
</evidence>
<dbReference type="Gene3D" id="3.30.70.1230">
    <property type="entry name" value="Nucleotide cyclase"/>
    <property type="match status" value="1"/>
</dbReference>
<dbReference type="Proteomes" id="UP000183810">
    <property type="component" value="Chromosome"/>
</dbReference>
<dbReference type="RefSeq" id="WP_071927135.1">
    <property type="nucleotide sequence ID" value="NZ_CP018082.1"/>
</dbReference>
<sequence>MNEPMHRTFLVVDVENSSQLGNTELAAMRSTLYRILDEATDRTGTVVADDDRGDGCLLVLSLPVLEVLDQIVESVVVGVRTHNHTVGPLDWMRVRVAVHEGYVHKDGRGWSSDALTATFRLNDAAVVKGTLKNAARAVGVVVISDIVYQGVVRHNYRPTVTSAEYRSVDITTKEGPVRAWLRVPGYPEPPLPADTSAPAVAQEANPVRAVGESGSITANNMIVGDVRARTIIGGDNVGGTVPA</sequence>
<keyword evidence="2" id="KW-1185">Reference proteome</keyword>
<gene>
    <name evidence="1" type="ORF">BOX37_08215</name>
</gene>
<dbReference type="EMBL" id="CP018082">
    <property type="protein sequence ID" value="APE33957.1"/>
    <property type="molecule type" value="Genomic_DNA"/>
</dbReference>
<accession>A0A1J0VPJ2</accession>
<organism evidence="1 2">
    <name type="scientific">Nocardia mangyaensis</name>
    <dbReference type="NCBI Taxonomy" id="2213200"/>
    <lineage>
        <taxon>Bacteria</taxon>
        <taxon>Bacillati</taxon>
        <taxon>Actinomycetota</taxon>
        <taxon>Actinomycetes</taxon>
        <taxon>Mycobacteriales</taxon>
        <taxon>Nocardiaceae</taxon>
        <taxon>Nocardia</taxon>
    </lineage>
</organism>
<dbReference type="AlphaFoldDB" id="A0A1J0VPJ2"/>
<dbReference type="OrthoDB" id="3482507at2"/>
<reference evidence="1" key="1">
    <citation type="submission" date="2016-11" db="EMBL/GenBank/DDBJ databases">
        <authorList>
            <person name="Jaros S."/>
            <person name="Januszkiewicz K."/>
            <person name="Wedrychowicz H."/>
        </authorList>
    </citation>
    <scope>NUCLEOTIDE SEQUENCE [LARGE SCALE GENOMIC DNA]</scope>
    <source>
        <strain evidence="1">Y48</strain>
    </source>
</reference>